<dbReference type="Proteomes" id="UP000184310">
    <property type="component" value="Unassembled WGS sequence"/>
</dbReference>
<evidence type="ECO:0000256" key="1">
    <source>
        <dbReference type="SAM" id="MobiDB-lite"/>
    </source>
</evidence>
<organism evidence="3 4">
    <name type="scientific">Clostridium cavendishii DSM 21758</name>
    <dbReference type="NCBI Taxonomy" id="1121302"/>
    <lineage>
        <taxon>Bacteria</taxon>
        <taxon>Bacillati</taxon>
        <taxon>Bacillota</taxon>
        <taxon>Clostridia</taxon>
        <taxon>Eubacteriales</taxon>
        <taxon>Clostridiaceae</taxon>
        <taxon>Clostridium</taxon>
    </lineage>
</organism>
<keyword evidence="4" id="KW-1185">Reference proteome</keyword>
<sequence>MKKKIALLIIVSILSVNLLACGSKKENVKNDKNSTVEDSSKKEETTKKEEPTKKEESTKTQSTAGKSNEAKPSTLKAPLEIGQTGIASKIAAKDPNLHNSNVSLTNIIRGEEAKKLVDEFNSNHRAVQIAPLESSQLEYAVAEYDITIPEDFPHDIDGPGIEISSEINGLDGEGLVYDGVLYVNTTCDISPKGSENVVLKPNVPGKGRFAFTIPKGCTNYLVLLGEFDGTKAYFKGK</sequence>
<evidence type="ECO:0000313" key="4">
    <source>
        <dbReference type="Proteomes" id="UP000184310"/>
    </source>
</evidence>
<gene>
    <name evidence="3" type="ORF">SAMN02745163_01596</name>
</gene>
<name>A0A1M6HVE6_9CLOT</name>
<feature type="region of interest" description="Disordered" evidence="1">
    <location>
        <begin position="24"/>
        <end position="78"/>
    </location>
</feature>
<proteinExistence type="predicted"/>
<evidence type="ECO:0000256" key="2">
    <source>
        <dbReference type="SAM" id="SignalP"/>
    </source>
</evidence>
<keyword evidence="2" id="KW-0732">Signal</keyword>
<feature type="chain" id="PRO_5039223313" description="Lipoprotein" evidence="2">
    <location>
        <begin position="21"/>
        <end position="237"/>
    </location>
</feature>
<accession>A0A1M6HVE6</accession>
<feature type="signal peptide" evidence="2">
    <location>
        <begin position="1"/>
        <end position="20"/>
    </location>
</feature>
<reference evidence="3 4" key="1">
    <citation type="submission" date="2016-11" db="EMBL/GenBank/DDBJ databases">
        <authorList>
            <person name="Jaros S."/>
            <person name="Januszkiewicz K."/>
            <person name="Wedrychowicz H."/>
        </authorList>
    </citation>
    <scope>NUCLEOTIDE SEQUENCE [LARGE SCALE GENOMIC DNA]</scope>
    <source>
        <strain evidence="3 4">DSM 21758</strain>
    </source>
</reference>
<dbReference type="EMBL" id="FQZB01000007">
    <property type="protein sequence ID" value="SHJ26189.1"/>
    <property type="molecule type" value="Genomic_DNA"/>
</dbReference>
<dbReference type="RefSeq" id="WP_072986151.1">
    <property type="nucleotide sequence ID" value="NZ_FQZB01000007.1"/>
</dbReference>
<dbReference type="AlphaFoldDB" id="A0A1M6HVE6"/>
<evidence type="ECO:0000313" key="3">
    <source>
        <dbReference type="EMBL" id="SHJ26189.1"/>
    </source>
</evidence>
<feature type="compositionally biased region" description="Basic and acidic residues" evidence="1">
    <location>
        <begin position="24"/>
        <end position="58"/>
    </location>
</feature>
<evidence type="ECO:0008006" key="5">
    <source>
        <dbReference type="Google" id="ProtNLM"/>
    </source>
</evidence>
<protein>
    <recommendedName>
        <fullName evidence="5">Lipoprotein</fullName>
    </recommendedName>
</protein>